<keyword evidence="6" id="KW-1185">Reference proteome</keyword>
<dbReference type="PANTHER" id="PTHR30154">
    <property type="entry name" value="LEUCINE-RESPONSIVE REGULATORY PROTEIN"/>
    <property type="match status" value="1"/>
</dbReference>
<evidence type="ECO:0000313" key="6">
    <source>
        <dbReference type="Proteomes" id="UP000611500"/>
    </source>
</evidence>
<evidence type="ECO:0000313" key="5">
    <source>
        <dbReference type="EMBL" id="GHG96360.1"/>
    </source>
</evidence>
<keyword evidence="2" id="KW-0238">DNA-binding</keyword>
<dbReference type="PROSITE" id="PS00519">
    <property type="entry name" value="HTH_ASNC_1"/>
    <property type="match status" value="1"/>
</dbReference>
<dbReference type="InterPro" id="IPR019888">
    <property type="entry name" value="Tscrpt_reg_AsnC-like"/>
</dbReference>
<feature type="domain" description="HTH asnC-type" evidence="4">
    <location>
        <begin position="14"/>
        <end position="75"/>
    </location>
</feature>
<dbReference type="GO" id="GO:0005829">
    <property type="term" value="C:cytosol"/>
    <property type="evidence" value="ECO:0007669"/>
    <property type="project" value="TreeGrafter"/>
</dbReference>
<dbReference type="GO" id="GO:0043565">
    <property type="term" value="F:sequence-specific DNA binding"/>
    <property type="evidence" value="ECO:0007669"/>
    <property type="project" value="InterPro"/>
</dbReference>
<dbReference type="PRINTS" id="PR00033">
    <property type="entry name" value="HTHASNC"/>
</dbReference>
<keyword evidence="3" id="KW-0804">Transcription</keyword>
<dbReference type="AlphaFoldDB" id="A0A8J3MD44"/>
<dbReference type="Gene3D" id="1.10.10.10">
    <property type="entry name" value="Winged helix-like DNA-binding domain superfamily/Winged helix DNA-binding domain"/>
    <property type="match status" value="1"/>
</dbReference>
<dbReference type="InterPro" id="IPR011008">
    <property type="entry name" value="Dimeric_a/b-barrel"/>
</dbReference>
<dbReference type="CDD" id="cd00090">
    <property type="entry name" value="HTH_ARSR"/>
    <property type="match status" value="1"/>
</dbReference>
<proteinExistence type="predicted"/>
<gene>
    <name evidence="5" type="primary">lrp</name>
    <name evidence="5" type="ORF">GCM10010961_30680</name>
</gene>
<evidence type="ECO:0000259" key="4">
    <source>
        <dbReference type="PROSITE" id="PS50956"/>
    </source>
</evidence>
<dbReference type="Proteomes" id="UP000611500">
    <property type="component" value="Unassembled WGS sequence"/>
</dbReference>
<dbReference type="InterPro" id="IPR019885">
    <property type="entry name" value="Tscrpt_reg_HTH_AsnC-type_CS"/>
</dbReference>
<dbReference type="GO" id="GO:0006355">
    <property type="term" value="P:regulation of DNA-templated transcription"/>
    <property type="evidence" value="ECO:0007669"/>
    <property type="project" value="UniProtKB-ARBA"/>
</dbReference>
<evidence type="ECO:0000256" key="1">
    <source>
        <dbReference type="ARBA" id="ARBA00023015"/>
    </source>
</evidence>
<dbReference type="GO" id="GO:0043200">
    <property type="term" value="P:response to amino acid"/>
    <property type="evidence" value="ECO:0007669"/>
    <property type="project" value="TreeGrafter"/>
</dbReference>
<dbReference type="SUPFAM" id="SSF46785">
    <property type="entry name" value="Winged helix' DNA-binding domain"/>
    <property type="match status" value="1"/>
</dbReference>
<dbReference type="SUPFAM" id="SSF54909">
    <property type="entry name" value="Dimeric alpha+beta barrel"/>
    <property type="match status" value="1"/>
</dbReference>
<reference evidence="5" key="2">
    <citation type="submission" date="2020-09" db="EMBL/GenBank/DDBJ databases">
        <authorList>
            <person name="Sun Q."/>
            <person name="Zhou Y."/>
        </authorList>
    </citation>
    <scope>NUCLEOTIDE SEQUENCE</scope>
    <source>
        <strain evidence="5">CGMCC 1.7081</strain>
    </source>
</reference>
<dbReference type="PROSITE" id="PS50956">
    <property type="entry name" value="HTH_ASNC_2"/>
    <property type="match status" value="1"/>
</dbReference>
<dbReference type="InterPro" id="IPR036390">
    <property type="entry name" value="WH_DNA-bd_sf"/>
</dbReference>
<sequence>MQSGVFSAMENRALDEIDRRILRALRRDGRLSNNQLAEEVGLSPSPCWQRTRRLEAQGYIQGYTAVLDQEKLGVPETVIIEVTLDRHDDTVLETFGRAMVALPEVLEVYLTTGEYDYYIKVAVEGTKGYEEFLRQKLYRVPGIQHSRSIFTLRCLKQGGISVPG</sequence>
<dbReference type="InterPro" id="IPR000485">
    <property type="entry name" value="AsnC-type_HTH_dom"/>
</dbReference>
<dbReference type="PANTHER" id="PTHR30154:SF34">
    <property type="entry name" value="TRANSCRIPTIONAL REGULATOR AZLB"/>
    <property type="match status" value="1"/>
</dbReference>
<dbReference type="Pfam" id="PF01037">
    <property type="entry name" value="AsnC_trans_reg"/>
    <property type="match status" value="1"/>
</dbReference>
<name>A0A8J3MD44_9RHOB</name>
<organism evidence="5 6">
    <name type="scientific">Pseudodonghicola xiamenensis</name>
    <dbReference type="NCBI Taxonomy" id="337702"/>
    <lineage>
        <taxon>Bacteria</taxon>
        <taxon>Pseudomonadati</taxon>
        <taxon>Pseudomonadota</taxon>
        <taxon>Alphaproteobacteria</taxon>
        <taxon>Rhodobacterales</taxon>
        <taxon>Paracoccaceae</taxon>
        <taxon>Pseudodonghicola</taxon>
    </lineage>
</organism>
<dbReference type="InterPro" id="IPR036388">
    <property type="entry name" value="WH-like_DNA-bd_sf"/>
</dbReference>
<dbReference type="InterPro" id="IPR019887">
    <property type="entry name" value="Tscrpt_reg_AsnC/Lrp_C"/>
</dbReference>
<evidence type="ECO:0000256" key="3">
    <source>
        <dbReference type="ARBA" id="ARBA00023163"/>
    </source>
</evidence>
<keyword evidence="1" id="KW-0805">Transcription regulation</keyword>
<evidence type="ECO:0000256" key="2">
    <source>
        <dbReference type="ARBA" id="ARBA00023125"/>
    </source>
</evidence>
<comment type="caution">
    <text evidence="5">The sequence shown here is derived from an EMBL/GenBank/DDBJ whole genome shotgun (WGS) entry which is preliminary data.</text>
</comment>
<reference evidence="5" key="1">
    <citation type="journal article" date="2014" name="Int. J. Syst. Evol. Microbiol.">
        <title>Complete genome sequence of Corynebacterium casei LMG S-19264T (=DSM 44701T), isolated from a smear-ripened cheese.</title>
        <authorList>
            <consortium name="US DOE Joint Genome Institute (JGI-PGF)"/>
            <person name="Walter F."/>
            <person name="Albersmeier A."/>
            <person name="Kalinowski J."/>
            <person name="Ruckert C."/>
        </authorList>
    </citation>
    <scope>NUCLEOTIDE SEQUENCE</scope>
    <source>
        <strain evidence="5">CGMCC 1.7081</strain>
    </source>
</reference>
<dbReference type="SMART" id="SM00344">
    <property type="entry name" value="HTH_ASNC"/>
    <property type="match status" value="1"/>
</dbReference>
<dbReference type="Gene3D" id="3.30.70.920">
    <property type="match status" value="1"/>
</dbReference>
<protein>
    <submittedName>
        <fullName evidence="5">AsnC family transcriptional regulator</fullName>
    </submittedName>
</protein>
<accession>A0A8J3MD44</accession>
<dbReference type="InterPro" id="IPR011991">
    <property type="entry name" value="ArsR-like_HTH"/>
</dbReference>
<dbReference type="EMBL" id="BNAP01000016">
    <property type="protein sequence ID" value="GHG96360.1"/>
    <property type="molecule type" value="Genomic_DNA"/>
</dbReference>
<dbReference type="Pfam" id="PF13412">
    <property type="entry name" value="HTH_24"/>
    <property type="match status" value="1"/>
</dbReference>